<keyword evidence="1" id="KW-1133">Transmembrane helix</keyword>
<organism evidence="2 3">
    <name type="scientific">Pseudomonas tensinigenes</name>
    <dbReference type="NCBI Taxonomy" id="2745511"/>
    <lineage>
        <taxon>Bacteria</taxon>
        <taxon>Pseudomonadati</taxon>
        <taxon>Pseudomonadota</taxon>
        <taxon>Gammaproteobacteria</taxon>
        <taxon>Pseudomonadales</taxon>
        <taxon>Pseudomonadaceae</taxon>
        <taxon>Pseudomonas</taxon>
    </lineage>
</organism>
<evidence type="ECO:0000313" key="2">
    <source>
        <dbReference type="EMBL" id="QXI04414.1"/>
    </source>
</evidence>
<keyword evidence="1" id="KW-0472">Membrane</keyword>
<accession>A0ABX8PTK5</accession>
<reference evidence="2 3" key="1">
    <citation type="journal article" date="2020" name="Microorganisms">
        <title>Reliable Identification of Environmental Pseudomonas Isolates Using the rpoD Gene.</title>
        <authorList>
            <consortium name="The Broad Institute Genome Sequencing Platform"/>
            <person name="Girard L."/>
            <person name="Lood C."/>
            <person name="Rokni-Zadeh H."/>
            <person name="van Noort V."/>
            <person name="Lavigne R."/>
            <person name="De Mot R."/>
        </authorList>
    </citation>
    <scope>NUCLEOTIDE SEQUENCE [LARGE SCALE GENOMIC DNA]</scope>
    <source>
        <strain evidence="2 3">ZA 5.3</strain>
    </source>
</reference>
<dbReference type="RefSeq" id="WP_186615803.1">
    <property type="nucleotide sequence ID" value="NZ_CP077089.1"/>
</dbReference>
<gene>
    <name evidence="2" type="ORF">HU718_020520</name>
</gene>
<reference evidence="2 3" key="2">
    <citation type="journal article" date="2021" name="Microorganisms">
        <title>The Ever-Expanding Pseudomonas Genus: Description of 43 New Species and Partition of the Pseudomonas putida Group.</title>
        <authorList>
            <person name="Girard L."/>
            <person name="Lood C."/>
            <person name="Hofte M."/>
            <person name="Vandamme P."/>
            <person name="Rokni-Zadeh H."/>
            <person name="van Noort V."/>
            <person name="Lavigne R."/>
            <person name="De Mot R."/>
        </authorList>
    </citation>
    <scope>NUCLEOTIDE SEQUENCE [LARGE SCALE GENOMIC DNA]</scope>
    <source>
        <strain evidence="2 3">ZA 5.3</strain>
    </source>
</reference>
<dbReference type="EMBL" id="CP077089">
    <property type="protein sequence ID" value="QXI04414.1"/>
    <property type="molecule type" value="Genomic_DNA"/>
</dbReference>
<sequence length="234" mass="26478">MDDYRHIREIKQAAPYIAVYATFWGCTYLFGFWSSFNINPFQYISTSEIITHVVKVLYQPFIMVLFILLIEGLFFSKEEELDQTNELKDFRSRIIMVTVIAGAALYFAASSEALYAAAISVIMTLVRPLSYADIFKSSFSSKPIRTAMAALTISIPLFSVLSAHTEARNIINNKGSLNMIRRPSETCVKGCILIGKIGEYFSVRGANGKTIMLKTEEMKTFEIYEGTEKPLHKQ</sequence>
<feature type="transmembrane region" description="Helical" evidence="1">
    <location>
        <begin position="56"/>
        <end position="75"/>
    </location>
</feature>
<proteinExistence type="predicted"/>
<protein>
    <submittedName>
        <fullName evidence="2">Uncharacterized protein</fullName>
    </submittedName>
</protein>
<name>A0ABX8PTK5_9PSED</name>
<keyword evidence="1" id="KW-0812">Transmembrane</keyword>
<dbReference type="Proteomes" id="UP000646386">
    <property type="component" value="Chromosome"/>
</dbReference>
<evidence type="ECO:0000313" key="3">
    <source>
        <dbReference type="Proteomes" id="UP000646386"/>
    </source>
</evidence>
<feature type="transmembrane region" description="Helical" evidence="1">
    <location>
        <begin position="13"/>
        <end position="36"/>
    </location>
</feature>
<feature type="transmembrane region" description="Helical" evidence="1">
    <location>
        <begin position="146"/>
        <end position="164"/>
    </location>
</feature>
<feature type="transmembrane region" description="Helical" evidence="1">
    <location>
        <begin position="95"/>
        <end position="126"/>
    </location>
</feature>
<evidence type="ECO:0000256" key="1">
    <source>
        <dbReference type="SAM" id="Phobius"/>
    </source>
</evidence>
<keyword evidence="3" id="KW-1185">Reference proteome</keyword>